<gene>
    <name evidence="9" type="ORF">KUCA_T00003574001</name>
</gene>
<dbReference type="Proteomes" id="UP000019384">
    <property type="component" value="Unassembled WGS sequence"/>
</dbReference>
<dbReference type="Gene3D" id="3.40.50.720">
    <property type="entry name" value="NAD(P)-binding Rossmann-like Domain"/>
    <property type="match status" value="1"/>
</dbReference>
<keyword evidence="4" id="KW-0560">Oxidoreductase</keyword>
<dbReference type="RefSeq" id="XP_022459589.1">
    <property type="nucleotide sequence ID" value="XM_022602002.1"/>
</dbReference>
<reference evidence="9" key="1">
    <citation type="submission" date="2013-12" db="EMBL/GenBank/DDBJ databases">
        <authorList>
            <person name="Genoscope - CEA"/>
        </authorList>
    </citation>
    <scope>NUCLEOTIDE SEQUENCE</scope>
    <source>
        <strain evidence="9">CBS 1993</strain>
    </source>
</reference>
<evidence type="ECO:0000256" key="6">
    <source>
        <dbReference type="ARBA" id="ARBA00023589"/>
    </source>
</evidence>
<dbReference type="GeneID" id="34520977"/>
<dbReference type="EMBL" id="HG793128">
    <property type="protein sequence ID" value="CDK27596.1"/>
    <property type="molecule type" value="Genomic_DNA"/>
</dbReference>
<dbReference type="Pfam" id="PF00106">
    <property type="entry name" value="adh_short"/>
    <property type="match status" value="1"/>
</dbReference>
<dbReference type="InterPro" id="IPR051593">
    <property type="entry name" value="Ergosterol_Biosynth_ERG27"/>
</dbReference>
<proteinExistence type="inferred from homology"/>
<dbReference type="OrthoDB" id="9989144at2759"/>
<keyword evidence="1" id="KW-0444">Lipid biosynthesis</keyword>
<evidence type="ECO:0000256" key="8">
    <source>
        <dbReference type="ARBA" id="ARBA00023621"/>
    </source>
</evidence>
<dbReference type="AlphaFoldDB" id="W6MM54"/>
<accession>W6MM54</accession>
<dbReference type="InterPro" id="IPR036291">
    <property type="entry name" value="NAD(P)-bd_dom_sf"/>
</dbReference>
<protein>
    <recommendedName>
        <fullName evidence="8">3beta-hydroxysteroid 3-dehydrogenase</fullName>
        <ecNumber evidence="8">1.1.1.270</ecNumber>
    </recommendedName>
</protein>
<evidence type="ECO:0000256" key="2">
    <source>
        <dbReference type="ARBA" id="ARBA00022857"/>
    </source>
</evidence>
<evidence type="ECO:0000313" key="10">
    <source>
        <dbReference type="Proteomes" id="UP000019384"/>
    </source>
</evidence>
<keyword evidence="2" id="KW-0521">NADP</keyword>
<dbReference type="GO" id="GO:0005811">
    <property type="term" value="C:lipid droplet"/>
    <property type="evidence" value="ECO:0007669"/>
    <property type="project" value="TreeGrafter"/>
</dbReference>
<dbReference type="HOGENOM" id="CLU_029944_1_0_1"/>
<evidence type="ECO:0000256" key="4">
    <source>
        <dbReference type="ARBA" id="ARBA00023002"/>
    </source>
</evidence>
<dbReference type="SUPFAM" id="SSF51735">
    <property type="entry name" value="NAD(P)-binding Rossmann-fold domains"/>
    <property type="match status" value="1"/>
</dbReference>
<reference evidence="9" key="2">
    <citation type="submission" date="2014-02" db="EMBL/GenBank/DDBJ databases">
        <title>Complete DNA sequence of /Kuraishia capsulata/ illustrates novel genomic features among budding yeasts (/Saccharomycotina/).</title>
        <authorList>
            <person name="Morales L."/>
            <person name="Noel B."/>
            <person name="Porcel B."/>
            <person name="Marcet-Houben M."/>
            <person name="Hullo M-F."/>
            <person name="Sacerdot C."/>
            <person name="Tekaia F."/>
            <person name="Leh-Louis V."/>
            <person name="Despons L."/>
            <person name="Khanna V."/>
            <person name="Aury J-M."/>
            <person name="Barbe V."/>
            <person name="Couloux A."/>
            <person name="Labadie K."/>
            <person name="Pelletier E."/>
            <person name="Souciet J-L."/>
            <person name="Boekhout T."/>
            <person name="Gabaldon T."/>
            <person name="Wincker P."/>
            <person name="Dujon B."/>
        </authorList>
    </citation>
    <scope>NUCLEOTIDE SEQUENCE</scope>
    <source>
        <strain evidence="9">CBS 1993</strain>
    </source>
</reference>
<evidence type="ECO:0000256" key="5">
    <source>
        <dbReference type="ARBA" id="ARBA00023098"/>
    </source>
</evidence>
<dbReference type="GO" id="GO:0006696">
    <property type="term" value="P:ergosterol biosynthetic process"/>
    <property type="evidence" value="ECO:0007669"/>
    <property type="project" value="TreeGrafter"/>
</dbReference>
<comment type="pathway">
    <text evidence="6">Steroid biosynthesis; zymosterol biosynthesis; zymosterol from lanosterol: step 5/6.</text>
</comment>
<sequence>MSHKIALILGTNSNLGLGIAYRLLETVDPTSRLTLIVTSRTLPRARETIDKIKEHNAQNVKRSGILEFDYVLVDFSNMVSILCASYDLKKQYTQIDYVFCNAAHGVYKGIDWIGATKAIIKRPIDAVTNPDYKIQRVGVKSGDGLGVMFQANVFGPYYFINLISTLLANSKDGRVVWISSLMSAPKFLSFGDLQLLKTDEPYEGSKRLLNLLHLATFESFRKRGITTYITHPGIFVSANWVASLNVLANWGMLMLFYLARALGSPWHNISGENASTAPIFAALEADPVSDSQALFYGSSTSVNGTTSVKTEEIDGTGAEDVRAYINALSKEWDEKLKDQIVETRVAHLKP</sequence>
<dbReference type="PANTHER" id="PTHR43647:SF1">
    <property type="entry name" value="3-KETO-STEROID REDUCTASE ERG27"/>
    <property type="match status" value="1"/>
</dbReference>
<evidence type="ECO:0000256" key="1">
    <source>
        <dbReference type="ARBA" id="ARBA00022516"/>
    </source>
</evidence>
<evidence type="ECO:0000256" key="3">
    <source>
        <dbReference type="ARBA" id="ARBA00022955"/>
    </source>
</evidence>
<dbReference type="PANTHER" id="PTHR43647">
    <property type="entry name" value="DEHYDROGENASE"/>
    <property type="match status" value="1"/>
</dbReference>
<keyword evidence="3" id="KW-0752">Steroid biosynthesis</keyword>
<dbReference type="STRING" id="1382522.W6MM54"/>
<evidence type="ECO:0000313" key="9">
    <source>
        <dbReference type="EMBL" id="CDK27596.1"/>
    </source>
</evidence>
<dbReference type="GO" id="GO:0005741">
    <property type="term" value="C:mitochondrial outer membrane"/>
    <property type="evidence" value="ECO:0007669"/>
    <property type="project" value="TreeGrafter"/>
</dbReference>
<dbReference type="InterPro" id="IPR002347">
    <property type="entry name" value="SDR_fam"/>
</dbReference>
<comment type="similarity">
    <text evidence="7">Belongs to the short-chain dehydrogenases/reductases (SDR) family. ERG27 subfamily.</text>
</comment>
<keyword evidence="10" id="KW-1185">Reference proteome</keyword>
<organism evidence="9 10">
    <name type="scientific">Kuraishia capsulata CBS 1993</name>
    <dbReference type="NCBI Taxonomy" id="1382522"/>
    <lineage>
        <taxon>Eukaryota</taxon>
        <taxon>Fungi</taxon>
        <taxon>Dikarya</taxon>
        <taxon>Ascomycota</taxon>
        <taxon>Saccharomycotina</taxon>
        <taxon>Pichiomycetes</taxon>
        <taxon>Pichiales</taxon>
        <taxon>Pichiaceae</taxon>
        <taxon>Kuraishia</taxon>
    </lineage>
</organism>
<dbReference type="EC" id="1.1.1.270" evidence="8"/>
<evidence type="ECO:0000256" key="7">
    <source>
        <dbReference type="ARBA" id="ARBA00023593"/>
    </source>
</evidence>
<name>W6MM54_9ASCO</name>
<dbReference type="GO" id="GO:0005789">
    <property type="term" value="C:endoplasmic reticulum membrane"/>
    <property type="evidence" value="ECO:0007669"/>
    <property type="project" value="TreeGrafter"/>
</dbReference>
<keyword evidence="5" id="KW-0443">Lipid metabolism</keyword>
<dbReference type="GO" id="GO:0000253">
    <property type="term" value="F:3-beta-hydroxysteroid 3-dehydrogenase (NADP+) activity"/>
    <property type="evidence" value="ECO:0007669"/>
    <property type="project" value="UniProtKB-EC"/>
</dbReference>